<reference evidence="1 2" key="1">
    <citation type="journal article" date="2016" name="Nat. Commun.">
        <title>Thousands of microbial genomes shed light on interconnected biogeochemical processes in an aquifer system.</title>
        <authorList>
            <person name="Anantharaman K."/>
            <person name="Brown C.T."/>
            <person name="Hug L.A."/>
            <person name="Sharon I."/>
            <person name="Castelle C.J."/>
            <person name="Probst A.J."/>
            <person name="Thomas B.C."/>
            <person name="Singh A."/>
            <person name="Wilkins M.J."/>
            <person name="Karaoz U."/>
            <person name="Brodie E.L."/>
            <person name="Williams K.H."/>
            <person name="Hubbard S.S."/>
            <person name="Banfield J.F."/>
        </authorList>
    </citation>
    <scope>NUCLEOTIDE SEQUENCE [LARGE SCALE GENOMIC DNA]</scope>
</reference>
<dbReference type="GO" id="GO:0003676">
    <property type="term" value="F:nucleic acid binding"/>
    <property type="evidence" value="ECO:0007669"/>
    <property type="project" value="InterPro"/>
</dbReference>
<comment type="caution">
    <text evidence="1">The sequence shown here is derived from an EMBL/GenBank/DDBJ whole genome shotgun (WGS) entry which is preliminary data.</text>
</comment>
<dbReference type="Proteomes" id="UP000178240">
    <property type="component" value="Unassembled WGS sequence"/>
</dbReference>
<sequence>MKIIVRTKERWEKVSERSYAKESELQDILADSPDLIPISELGGGRKSIKIAIREAGLPGSGSTDIIGVDENGNITIIETKLAQNAEIKRKVIGQIIEYAAFLWQKSYEEFDEIVYGRTGSHLLDLMENAEKEDEEWSAEDFRDAVETNLKEGIFALFIVVDEINEELRRIVDYLNSKNFVDFEFYALELKYFQEKGLEVVLPQLYGVANRTSGKRIFKLWGEEGFFNDTKGKLVEKNFAVVQKFYSFCKENFDEINWGKGATRASFSAVALKVSSKSLFCLRSTGKLTISIGWIRKGAKDNKLIDQYKENLIKIGFKIPVNESHFKIFIPEWGSKVDEFIAVLKTILKKS</sequence>
<organism evidence="1 2">
    <name type="scientific">Candidatus Buchananbacteria bacterium RIFCSPHIGHO2_01_FULL_44_11</name>
    <dbReference type="NCBI Taxonomy" id="1797535"/>
    <lineage>
        <taxon>Bacteria</taxon>
        <taxon>Candidatus Buchananiibacteriota</taxon>
    </lineage>
</organism>
<dbReference type="STRING" id="1797535.A2744_03880"/>
<evidence type="ECO:0000313" key="1">
    <source>
        <dbReference type="EMBL" id="OGY46558.1"/>
    </source>
</evidence>
<evidence type="ECO:0000313" key="2">
    <source>
        <dbReference type="Proteomes" id="UP000178240"/>
    </source>
</evidence>
<accession>A0A1G1Y2M8</accession>
<proteinExistence type="predicted"/>
<evidence type="ECO:0008006" key="3">
    <source>
        <dbReference type="Google" id="ProtNLM"/>
    </source>
</evidence>
<dbReference type="InterPro" id="IPR011856">
    <property type="entry name" value="tRNA_endonuc-like_dom_sf"/>
</dbReference>
<dbReference type="Gene3D" id="3.40.1350.10">
    <property type="match status" value="1"/>
</dbReference>
<dbReference type="AlphaFoldDB" id="A0A1G1Y2M8"/>
<dbReference type="EMBL" id="MHIE01000003">
    <property type="protein sequence ID" value="OGY46558.1"/>
    <property type="molecule type" value="Genomic_DNA"/>
</dbReference>
<name>A0A1G1Y2M8_9BACT</name>
<protein>
    <recommendedName>
        <fullName evidence="3">DUF91 domain-containing protein</fullName>
    </recommendedName>
</protein>
<gene>
    <name evidence="1" type="ORF">A2744_03880</name>
</gene>